<accession>A0A154PJK5</accession>
<dbReference type="AlphaFoldDB" id="A0A154PJK5"/>
<dbReference type="SUPFAM" id="SSF81383">
    <property type="entry name" value="F-box domain"/>
    <property type="match status" value="1"/>
</dbReference>
<dbReference type="EMBL" id="KQ434936">
    <property type="protein sequence ID" value="KZC12003.1"/>
    <property type="molecule type" value="Genomic_DNA"/>
</dbReference>
<dbReference type="PANTHER" id="PTHR15537:SF2">
    <property type="entry name" value="F-BOX ONLY PROTEIN 7"/>
    <property type="match status" value="1"/>
</dbReference>
<evidence type="ECO:0000256" key="1">
    <source>
        <dbReference type="SAM" id="MobiDB-lite"/>
    </source>
</evidence>
<dbReference type="InterPro" id="IPR001810">
    <property type="entry name" value="F-box_dom"/>
</dbReference>
<dbReference type="GO" id="GO:1903599">
    <property type="term" value="P:positive regulation of autophagy of mitochondrion"/>
    <property type="evidence" value="ECO:0007669"/>
    <property type="project" value="TreeGrafter"/>
</dbReference>
<evidence type="ECO:0000313" key="3">
    <source>
        <dbReference type="EMBL" id="KZC12003.1"/>
    </source>
</evidence>
<proteinExistence type="predicted"/>
<feature type="region of interest" description="Disordered" evidence="1">
    <location>
        <begin position="212"/>
        <end position="241"/>
    </location>
</feature>
<evidence type="ECO:0000313" key="4">
    <source>
        <dbReference type="Proteomes" id="UP000076502"/>
    </source>
</evidence>
<dbReference type="Gene3D" id="3.40.1000.30">
    <property type="match status" value="1"/>
</dbReference>
<reference evidence="3 4" key="1">
    <citation type="submission" date="2015-07" db="EMBL/GenBank/DDBJ databases">
        <title>The genome of Dufourea novaeangliae.</title>
        <authorList>
            <person name="Pan H."/>
            <person name="Kapheim K."/>
        </authorList>
    </citation>
    <scope>NUCLEOTIDE SEQUENCE [LARGE SCALE GENOMIC DNA]</scope>
    <source>
        <strain evidence="3">0120121106</strain>
        <tissue evidence="3">Whole body</tissue>
    </source>
</reference>
<dbReference type="PANTHER" id="PTHR15537">
    <property type="entry name" value="F-BOX ONLY PROTEIN 7"/>
    <property type="match status" value="1"/>
</dbReference>
<sequence length="364" mass="40598">MSTVTLEPILAEDSTITKLVPSLEGILKDLEDSAKHHDYLVALLIVFLAESGFQVSTDERSSQRQSLRSLHIPDNWKSEETGVYDVNVELTNVPDVKCKLIAIPLGDTLILNFFPLVDNRNIYCISVQTLKYVNPFSSDLCGKYRNLKEISHRFKDSIATPVRLDVSIRAGLMCPGLQGLPVELKLKILSILDVYERKQMAQCSSEFNRLSDDNTKTSLAGEKAETEETNTQSNGDTDSHVGRVKGEIRSEIDTYSASPCRRRAHLGEDNRANLSLSEVVSLLGLADDDEVLAGTSEENRKRALWQFYSTGMLTHSHSDGEFPIYSQGLFVKRKDEVLNIQGVTKMLEDPEMGDSPGDLKQVFP</sequence>
<gene>
    <name evidence="3" type="ORF">WN55_03508</name>
</gene>
<evidence type="ECO:0000259" key="2">
    <source>
        <dbReference type="Pfam" id="PF00646"/>
    </source>
</evidence>
<dbReference type="Proteomes" id="UP000076502">
    <property type="component" value="Unassembled WGS sequence"/>
</dbReference>
<name>A0A154PJK5_DUFNO</name>
<dbReference type="InterPro" id="IPR036047">
    <property type="entry name" value="F-box-like_dom_sf"/>
</dbReference>
<dbReference type="InterPro" id="IPR047118">
    <property type="entry name" value="Fbxo7"/>
</dbReference>
<keyword evidence="4" id="KW-1185">Reference proteome</keyword>
<dbReference type="OrthoDB" id="101791at2759"/>
<dbReference type="Pfam" id="PF00646">
    <property type="entry name" value="F-box"/>
    <property type="match status" value="1"/>
</dbReference>
<dbReference type="STRING" id="178035.A0A154PJK5"/>
<feature type="domain" description="F-box" evidence="2">
    <location>
        <begin position="178"/>
        <end position="215"/>
    </location>
</feature>
<dbReference type="GO" id="GO:0019901">
    <property type="term" value="F:protein kinase binding"/>
    <property type="evidence" value="ECO:0007669"/>
    <property type="project" value="InterPro"/>
</dbReference>
<organism evidence="3 4">
    <name type="scientific">Dufourea novaeangliae</name>
    <name type="common">Sweat bee</name>
    <dbReference type="NCBI Taxonomy" id="178035"/>
    <lineage>
        <taxon>Eukaryota</taxon>
        <taxon>Metazoa</taxon>
        <taxon>Ecdysozoa</taxon>
        <taxon>Arthropoda</taxon>
        <taxon>Hexapoda</taxon>
        <taxon>Insecta</taxon>
        <taxon>Pterygota</taxon>
        <taxon>Neoptera</taxon>
        <taxon>Endopterygota</taxon>
        <taxon>Hymenoptera</taxon>
        <taxon>Apocrita</taxon>
        <taxon>Aculeata</taxon>
        <taxon>Apoidea</taxon>
        <taxon>Anthophila</taxon>
        <taxon>Halictidae</taxon>
        <taxon>Rophitinae</taxon>
        <taxon>Dufourea</taxon>
    </lineage>
</organism>
<protein>
    <submittedName>
        <fullName evidence="3">F-box only protein 7</fullName>
    </submittedName>
</protein>